<dbReference type="InterPro" id="IPR024534">
    <property type="entry name" value="JetD_C"/>
</dbReference>
<keyword evidence="4" id="KW-1185">Reference proteome</keyword>
<dbReference type="EMBL" id="CP046566">
    <property type="protein sequence ID" value="QGW29805.1"/>
    <property type="molecule type" value="Genomic_DNA"/>
</dbReference>
<dbReference type="Pfam" id="PF11795">
    <property type="entry name" value="DUF3322"/>
    <property type="match status" value="1"/>
</dbReference>
<evidence type="ECO:0000259" key="2">
    <source>
        <dbReference type="Pfam" id="PF11795"/>
    </source>
</evidence>
<evidence type="ECO:0000313" key="3">
    <source>
        <dbReference type="EMBL" id="QGW29805.1"/>
    </source>
</evidence>
<evidence type="ECO:0000259" key="1">
    <source>
        <dbReference type="Pfam" id="PF09983"/>
    </source>
</evidence>
<feature type="domain" description="Wadjet protein JetD C-terminal" evidence="1">
    <location>
        <begin position="206"/>
        <end position="379"/>
    </location>
</feature>
<gene>
    <name evidence="3" type="ORF">GLV81_18295</name>
</gene>
<evidence type="ECO:0000313" key="4">
    <source>
        <dbReference type="Proteomes" id="UP000426027"/>
    </source>
</evidence>
<proteinExistence type="predicted"/>
<dbReference type="AlphaFoldDB" id="A0A6I6GMQ6"/>
<dbReference type="KEGG" id="fls:GLV81_18295"/>
<accession>A0A6I6GMQ6</accession>
<sequence>MISFVDLQKKITKLYPKVLQAHVEQKSIFPLIVPFDKTFPKELSQWHDLIEPIIAHSREHHQFGYSIAYTQLHMRKHGVQTVIKEISFDNEAQLIGYLNKQEEYASFTSNVAKILQNYPVLKTWMSNNTSSILEYELDWDSLLAVVSYFVSNASPGIFIREIPVPVHTKFIEQHKAVLYELLNEVLPPAAIQQQYSGVSQFELRFGLKIIPARIRIRLLDATFARYYNNGMTDIEAPVDELANLEWPLQKVIVLENKKNFENAEVFLTLPNMESTAVIFGSGKAVSLLSKLKWLAPIPILYWGDIDAEGFEMLHQLRILFPQTASFCMDEETYQAFKEFEVKGSGAKERTLDLLTATEKKLYQQCCTKNMRLEQERIAHPFMLELLRKHINHFNA</sequence>
<dbReference type="InterPro" id="IPR024537">
    <property type="entry name" value="DUF3322"/>
</dbReference>
<dbReference type="Proteomes" id="UP000426027">
    <property type="component" value="Chromosome"/>
</dbReference>
<reference evidence="3 4" key="1">
    <citation type="submission" date="2019-11" db="EMBL/GenBank/DDBJ databases">
        <authorList>
            <person name="Im W.T."/>
        </authorList>
    </citation>
    <scope>NUCLEOTIDE SEQUENCE [LARGE SCALE GENOMIC DNA]</scope>
    <source>
        <strain evidence="3 4">SB-02</strain>
    </source>
</reference>
<name>A0A6I6GMQ6_9BACT</name>
<dbReference type="RefSeq" id="WP_157480333.1">
    <property type="nucleotide sequence ID" value="NZ_CP046566.1"/>
</dbReference>
<dbReference type="Pfam" id="PF09983">
    <property type="entry name" value="JetD_C"/>
    <property type="match status" value="1"/>
</dbReference>
<feature type="domain" description="DUF3322" evidence="2">
    <location>
        <begin position="6"/>
        <end position="182"/>
    </location>
</feature>
<organism evidence="3 4">
    <name type="scientific">Phnomibacter ginsenosidimutans</name>
    <dbReference type="NCBI Taxonomy" id="2676868"/>
    <lineage>
        <taxon>Bacteria</taxon>
        <taxon>Pseudomonadati</taxon>
        <taxon>Bacteroidota</taxon>
        <taxon>Chitinophagia</taxon>
        <taxon>Chitinophagales</taxon>
        <taxon>Chitinophagaceae</taxon>
        <taxon>Phnomibacter</taxon>
    </lineage>
</organism>
<protein>
    <submittedName>
        <fullName evidence="3">DUF2399 domain-containing protein</fullName>
    </submittedName>
</protein>